<dbReference type="GO" id="GO:0016020">
    <property type="term" value="C:membrane"/>
    <property type="evidence" value="ECO:0007669"/>
    <property type="project" value="UniProtKB-SubCell"/>
</dbReference>
<sequence length="395" mass="43973">MSLAVPTILIIWIIIEVISTLSAWRYTWGLPRAEVPGRTPPVAVIVAIKNRSALTEDFLQRLRAQDYPDYRIVAAVESGDDPAFALLTEAARKPGANLATVIAGPVEHGGQKVWNLLAALKAIRSEDEIIVFTDADTLPAPEWLARLVSALIDAGYDSVTGYRWMIPTDGRISSAVVAAANASIVTLPRIPDVINLCWGGATAVRRETLEQIDIAAYWRGAISDDLQMTRALNAAGRAIFSPRQSLLLSPIAMDWKEAFAFGQRQYRLMLTHVPMLWLFAALTTGLPIIGACLAVFLALQGQIAGFFTLALSAGFGELRYQNRRRIVRSLWPETQDCDLALYWRVERFLRPLWWSFHFVCILGALGSRRLRWAGIDYLVRSPQDVVVLRRRRPPA</sequence>
<dbReference type="SUPFAM" id="SSF53448">
    <property type="entry name" value="Nucleotide-diphospho-sugar transferases"/>
    <property type="match status" value="1"/>
</dbReference>
<protein>
    <submittedName>
        <fullName evidence="10">Glycosyl transferase family 2</fullName>
    </submittedName>
</protein>
<organism evidence="10 11">
    <name type="scientific">Methylocella tundrae</name>
    <dbReference type="NCBI Taxonomy" id="227605"/>
    <lineage>
        <taxon>Bacteria</taxon>
        <taxon>Pseudomonadati</taxon>
        <taxon>Pseudomonadota</taxon>
        <taxon>Alphaproteobacteria</taxon>
        <taxon>Hyphomicrobiales</taxon>
        <taxon>Beijerinckiaceae</taxon>
        <taxon>Methylocella</taxon>
    </lineage>
</organism>
<keyword evidence="6 9" id="KW-0812">Transmembrane</keyword>
<evidence type="ECO:0000256" key="3">
    <source>
        <dbReference type="ARBA" id="ARBA00004991"/>
    </source>
</evidence>
<dbReference type="AlphaFoldDB" id="A0A4U8Z0J7"/>
<dbReference type="PANTHER" id="PTHR12726">
    <property type="entry name" value="CERAMIDE GLUCOSYLTRANSFERASE"/>
    <property type="match status" value="1"/>
</dbReference>
<dbReference type="InterPro" id="IPR025993">
    <property type="entry name" value="Ceramide_glucosylTrfase"/>
</dbReference>
<evidence type="ECO:0000256" key="1">
    <source>
        <dbReference type="ARBA" id="ARBA00004141"/>
    </source>
</evidence>
<proteinExistence type="predicted"/>
<evidence type="ECO:0000256" key="8">
    <source>
        <dbReference type="ARBA" id="ARBA00023136"/>
    </source>
</evidence>
<feature type="transmembrane region" description="Helical" evidence="9">
    <location>
        <begin position="303"/>
        <end position="320"/>
    </location>
</feature>
<evidence type="ECO:0000313" key="11">
    <source>
        <dbReference type="Proteomes" id="UP000294360"/>
    </source>
</evidence>
<keyword evidence="5 10" id="KW-0808">Transferase</keyword>
<dbReference type="Gene3D" id="3.90.550.10">
    <property type="entry name" value="Spore Coat Polysaccharide Biosynthesis Protein SpsA, Chain A"/>
    <property type="match status" value="1"/>
</dbReference>
<evidence type="ECO:0000256" key="4">
    <source>
        <dbReference type="ARBA" id="ARBA00022676"/>
    </source>
</evidence>
<dbReference type="OrthoDB" id="9771846at2"/>
<evidence type="ECO:0000256" key="9">
    <source>
        <dbReference type="SAM" id="Phobius"/>
    </source>
</evidence>
<evidence type="ECO:0000256" key="5">
    <source>
        <dbReference type="ARBA" id="ARBA00022679"/>
    </source>
</evidence>
<feature type="transmembrane region" description="Helical" evidence="9">
    <location>
        <begin position="276"/>
        <end position="297"/>
    </location>
</feature>
<evidence type="ECO:0000256" key="6">
    <source>
        <dbReference type="ARBA" id="ARBA00022692"/>
    </source>
</evidence>
<keyword evidence="4" id="KW-0328">Glycosyltransferase</keyword>
<dbReference type="GO" id="GO:0008120">
    <property type="term" value="F:ceramide glucosyltransferase activity"/>
    <property type="evidence" value="ECO:0007669"/>
    <property type="project" value="TreeGrafter"/>
</dbReference>
<keyword evidence="7 9" id="KW-1133">Transmembrane helix</keyword>
<evidence type="ECO:0000256" key="7">
    <source>
        <dbReference type="ARBA" id="ARBA00022989"/>
    </source>
</evidence>
<feature type="transmembrane region" description="Helical" evidence="9">
    <location>
        <begin position="6"/>
        <end position="24"/>
    </location>
</feature>
<reference evidence="10 11" key="1">
    <citation type="submission" date="2019-03" db="EMBL/GenBank/DDBJ databases">
        <authorList>
            <person name="Kox A.R. M."/>
        </authorList>
    </citation>
    <scope>NUCLEOTIDE SEQUENCE [LARGE SCALE GENOMIC DNA]</scope>
    <source>
        <strain evidence="10">MTUNDRAET4 annotated genome</strain>
    </source>
</reference>
<dbReference type="InterPro" id="IPR029044">
    <property type="entry name" value="Nucleotide-diphossugar_trans"/>
</dbReference>
<evidence type="ECO:0000313" key="10">
    <source>
        <dbReference type="EMBL" id="VFU08134.1"/>
    </source>
</evidence>
<dbReference type="Pfam" id="PF13641">
    <property type="entry name" value="Glyco_tranf_2_3"/>
    <property type="match status" value="1"/>
</dbReference>
<dbReference type="KEGG" id="mtun:MTUNDRAET4_1241"/>
<accession>A0A4U8Z0J7</accession>
<keyword evidence="8 9" id="KW-0472">Membrane</keyword>
<dbReference type="GO" id="GO:0006679">
    <property type="term" value="P:glucosylceramide biosynthetic process"/>
    <property type="evidence" value="ECO:0007669"/>
    <property type="project" value="TreeGrafter"/>
</dbReference>
<gene>
    <name evidence="10" type="ORF">MTUNDRAET4_1241</name>
</gene>
<comment type="pathway">
    <text evidence="3">Sphingolipid metabolism.</text>
</comment>
<name>A0A4U8Z0J7_METTU</name>
<comment type="pathway">
    <text evidence="2">Lipid metabolism; sphingolipid metabolism.</text>
</comment>
<evidence type="ECO:0000256" key="2">
    <source>
        <dbReference type="ARBA" id="ARBA00004760"/>
    </source>
</evidence>
<dbReference type="PANTHER" id="PTHR12726:SF0">
    <property type="entry name" value="CERAMIDE GLUCOSYLTRANSFERASE"/>
    <property type="match status" value="1"/>
</dbReference>
<dbReference type="EMBL" id="LR536450">
    <property type="protein sequence ID" value="VFU08134.1"/>
    <property type="molecule type" value="Genomic_DNA"/>
</dbReference>
<comment type="subcellular location">
    <subcellularLocation>
        <location evidence="1">Membrane</location>
        <topology evidence="1">Multi-pass membrane protein</topology>
    </subcellularLocation>
</comment>
<dbReference type="Proteomes" id="UP000294360">
    <property type="component" value="Chromosome"/>
</dbReference>
<dbReference type="RefSeq" id="WP_134487999.1">
    <property type="nucleotide sequence ID" value="NZ_CP139089.1"/>
</dbReference>